<dbReference type="Proteomes" id="UP000247459">
    <property type="component" value="Unassembled WGS sequence"/>
</dbReference>
<accession>A0A2W0C7F9</accession>
<dbReference type="RefSeq" id="WP_110821019.1">
    <property type="nucleotide sequence ID" value="NZ_PRLG01000020.1"/>
</dbReference>
<dbReference type="OrthoDB" id="2587776at2"/>
<evidence type="ECO:0000313" key="1">
    <source>
        <dbReference type="EMBL" id="PYY28386.1"/>
    </source>
</evidence>
<organism evidence="1 2">
    <name type="scientific">Paenibacillus illinoisensis</name>
    <dbReference type="NCBI Taxonomy" id="59845"/>
    <lineage>
        <taxon>Bacteria</taxon>
        <taxon>Bacillati</taxon>
        <taxon>Bacillota</taxon>
        <taxon>Bacilli</taxon>
        <taxon>Bacillales</taxon>
        <taxon>Paenibacillaceae</taxon>
        <taxon>Paenibacillus</taxon>
    </lineage>
</organism>
<comment type="caution">
    <text evidence="1">The sequence shown here is derived from an EMBL/GenBank/DDBJ whole genome shotgun (WGS) entry which is preliminary data.</text>
</comment>
<gene>
    <name evidence="1" type="ORF">PIL02S_03542</name>
</gene>
<proteinExistence type="predicted"/>
<name>A0A2W0C7F9_9BACL</name>
<sequence>MPSLISNLQYNDPLTIISRKGTTEDPYINRADSLPIINGIITLLEIPSYTDKVTISGFTEIDQEIYETRPFLEPNEFLVHYGTGVIQFHTSLEGTIQLCRYKGRGIIMYPASRIYAMISRQPDVVKTLQDIIDEVLLYISTYSEKLIQINQAITEATHATTNANIATDNANIAAKTALDAADDALTAIRNAMKIYKPPVNVYNGLATSYPKPELGWTVMVRTTGDIYRWDGTAWVLIENFTQMAFPTASANLNGLMSKEDYVAVHEKLNIRSIMFSLGKPKLAGIPPLLFSFPYSGEIKNIKAYCIQAGVLVPTEIEIQKISTASFLNGSWTNILNDNVLFNTNEKLSTTHTIKEKTVNLNDYFRLNILNVDQEIQGITIQIDIQI</sequence>
<protein>
    <submittedName>
        <fullName evidence="1">Excinuclease ABC</fullName>
    </submittedName>
</protein>
<evidence type="ECO:0000313" key="2">
    <source>
        <dbReference type="Proteomes" id="UP000247459"/>
    </source>
</evidence>
<dbReference type="AlphaFoldDB" id="A0A2W0C7F9"/>
<reference evidence="1 2" key="1">
    <citation type="submission" date="2018-01" db="EMBL/GenBank/DDBJ databases">
        <title>Genome sequence of the PGP bacterium Paenibacillus illinoisensis E3.</title>
        <authorList>
            <person name="Rolli E."/>
            <person name="Marasco R."/>
            <person name="Bessem C."/>
            <person name="Michoud G."/>
            <person name="Gaiarsa S."/>
            <person name="Borin S."/>
            <person name="Daffonchio D."/>
        </authorList>
    </citation>
    <scope>NUCLEOTIDE SEQUENCE [LARGE SCALE GENOMIC DNA]</scope>
    <source>
        <strain evidence="1 2">E3</strain>
    </source>
</reference>
<dbReference type="EMBL" id="PRLG01000020">
    <property type="protein sequence ID" value="PYY28386.1"/>
    <property type="molecule type" value="Genomic_DNA"/>
</dbReference>